<comment type="caution">
    <text evidence="7">The sequence shown here is derived from an EMBL/GenBank/DDBJ whole genome shotgun (WGS) entry which is preliminary data.</text>
</comment>
<evidence type="ECO:0000256" key="1">
    <source>
        <dbReference type="ARBA" id="ARBA00004141"/>
    </source>
</evidence>
<evidence type="ECO:0000256" key="6">
    <source>
        <dbReference type="SAM" id="Phobius"/>
    </source>
</evidence>
<feature type="transmembrane region" description="Helical" evidence="6">
    <location>
        <begin position="7"/>
        <end position="24"/>
    </location>
</feature>
<name>A0ABN1JNX3_9CLOT</name>
<dbReference type="PRINTS" id="PR00173">
    <property type="entry name" value="EDTRNSPORT"/>
</dbReference>
<dbReference type="EMBL" id="BAAACG010000010">
    <property type="protein sequence ID" value="GAA0743662.1"/>
    <property type="molecule type" value="Genomic_DNA"/>
</dbReference>
<dbReference type="Pfam" id="PF00375">
    <property type="entry name" value="SDF"/>
    <property type="match status" value="1"/>
</dbReference>
<evidence type="ECO:0000256" key="4">
    <source>
        <dbReference type="ARBA" id="ARBA00022989"/>
    </source>
</evidence>
<feature type="transmembrane region" description="Helical" evidence="6">
    <location>
        <begin position="274"/>
        <end position="301"/>
    </location>
</feature>
<organism evidence="7 8">
    <name type="scientific">Clostridium oceanicum</name>
    <dbReference type="NCBI Taxonomy" id="1543"/>
    <lineage>
        <taxon>Bacteria</taxon>
        <taxon>Bacillati</taxon>
        <taxon>Bacillota</taxon>
        <taxon>Clostridia</taxon>
        <taxon>Eubacteriales</taxon>
        <taxon>Clostridiaceae</taxon>
        <taxon>Clostridium</taxon>
    </lineage>
</organism>
<feature type="transmembrane region" description="Helical" evidence="6">
    <location>
        <begin position="72"/>
        <end position="92"/>
    </location>
</feature>
<dbReference type="Gene3D" id="1.10.3860.10">
    <property type="entry name" value="Sodium:dicarboxylate symporter"/>
    <property type="match status" value="1"/>
</dbReference>
<proteinExistence type="predicted"/>
<dbReference type="InterPro" id="IPR036458">
    <property type="entry name" value="Na:dicarbo_symporter_sf"/>
</dbReference>
<keyword evidence="4 6" id="KW-1133">Transmembrane helix</keyword>
<keyword evidence="2" id="KW-0813">Transport</keyword>
<keyword evidence="5 6" id="KW-0472">Membrane</keyword>
<protein>
    <submittedName>
        <fullName evidence="7">Dicarboxylate/amino acid:cation symporter</fullName>
    </submittedName>
</protein>
<gene>
    <name evidence="7" type="ORF">GCM10008906_27710</name>
</gene>
<feature type="transmembrane region" description="Helical" evidence="6">
    <location>
        <begin position="126"/>
        <end position="148"/>
    </location>
</feature>
<accession>A0ABN1JNX3</accession>
<evidence type="ECO:0000256" key="3">
    <source>
        <dbReference type="ARBA" id="ARBA00022692"/>
    </source>
</evidence>
<dbReference type="SUPFAM" id="SSF118215">
    <property type="entry name" value="Proton glutamate symport protein"/>
    <property type="match status" value="1"/>
</dbReference>
<feature type="transmembrane region" description="Helical" evidence="6">
    <location>
        <begin position="30"/>
        <end position="60"/>
    </location>
</feature>
<dbReference type="PANTHER" id="PTHR42865:SF8">
    <property type="entry name" value="SERINE_THREONINE TRANSPORTER SSTT"/>
    <property type="match status" value="1"/>
</dbReference>
<evidence type="ECO:0000313" key="7">
    <source>
        <dbReference type="EMBL" id="GAA0743662.1"/>
    </source>
</evidence>
<evidence type="ECO:0000313" key="8">
    <source>
        <dbReference type="Proteomes" id="UP001501510"/>
    </source>
</evidence>
<dbReference type="InterPro" id="IPR001991">
    <property type="entry name" value="Na-dicarboxylate_symporter"/>
</dbReference>
<keyword evidence="3 6" id="KW-0812">Transmembrane</keyword>
<dbReference type="Proteomes" id="UP001501510">
    <property type="component" value="Unassembled WGS sequence"/>
</dbReference>
<evidence type="ECO:0000256" key="5">
    <source>
        <dbReference type="ARBA" id="ARBA00023136"/>
    </source>
</evidence>
<feature type="transmembrane region" description="Helical" evidence="6">
    <location>
        <begin position="200"/>
        <end position="226"/>
    </location>
</feature>
<comment type="subcellular location">
    <subcellularLocation>
        <location evidence="1">Membrane</location>
        <topology evidence="1">Multi-pass membrane protein</topology>
    </subcellularLocation>
</comment>
<dbReference type="RefSeq" id="WP_343762366.1">
    <property type="nucleotide sequence ID" value="NZ_BAAACG010000010.1"/>
</dbReference>
<reference evidence="7 8" key="1">
    <citation type="journal article" date="2019" name="Int. J. Syst. Evol. Microbiol.">
        <title>The Global Catalogue of Microorganisms (GCM) 10K type strain sequencing project: providing services to taxonomists for standard genome sequencing and annotation.</title>
        <authorList>
            <consortium name="The Broad Institute Genomics Platform"/>
            <consortium name="The Broad Institute Genome Sequencing Center for Infectious Disease"/>
            <person name="Wu L."/>
            <person name="Ma J."/>
        </authorList>
    </citation>
    <scope>NUCLEOTIDE SEQUENCE [LARGE SCALE GENOMIC DNA]</scope>
    <source>
        <strain evidence="7 8">JCM 1407</strain>
    </source>
</reference>
<evidence type="ECO:0000256" key="2">
    <source>
        <dbReference type="ARBA" id="ARBA00022448"/>
    </source>
</evidence>
<feature type="transmembrane region" description="Helical" evidence="6">
    <location>
        <begin position="169"/>
        <end position="188"/>
    </location>
</feature>
<dbReference type="PANTHER" id="PTHR42865">
    <property type="entry name" value="PROTON/GLUTAMATE-ASPARTATE SYMPORTER"/>
    <property type="match status" value="1"/>
</dbReference>
<keyword evidence="8" id="KW-1185">Reference proteome</keyword>
<sequence length="399" mass="42248">MTKKMNLGLIPKIIAAIILGVLIGKFTPEAVVRIFVTFGSIFGNFLGFIIPLIIIGFVAAGIAELGSGAGKLLGITVFIAYGFTLISGFFGFSVGKMLLPSIVENSSLTNISSQAKDLAPYFTVKIPAMMEVTTALIFAFLLGLGISATQSKTLKSIADEFQNIISKTIAKIIIPLLPLYILGIFANMTFTGKATTVFSVFWKVFIIIIACHFIMISLQFTLGCILNKKNVFKCLKIQVKGYLTALGTQSSAATIPVNLECSEKIGITKGIREFVIPLGATIHMSGSTITITMCAMAVTMLNNKPVDLASFSGFIAMLGVSLVAAPGVPGGCVMAALGVLKSILGFSEPMLGLMIALYIAQDSFGTACNISGDQAVAMIVDKISKGMKKEEKSEEKLSA</sequence>
<feature type="transmembrane region" description="Helical" evidence="6">
    <location>
        <begin position="313"/>
        <end position="340"/>
    </location>
</feature>